<evidence type="ECO:0000313" key="2">
    <source>
        <dbReference type="EMBL" id="MDO7883307.1"/>
    </source>
</evidence>
<keyword evidence="3" id="KW-1185">Reference proteome</keyword>
<dbReference type="Proteomes" id="UP001241072">
    <property type="component" value="Unassembled WGS sequence"/>
</dbReference>
<evidence type="ECO:0000313" key="3">
    <source>
        <dbReference type="Proteomes" id="UP001241072"/>
    </source>
</evidence>
<name>A0ABT9BQM9_9MICO</name>
<evidence type="ECO:0008006" key="4">
    <source>
        <dbReference type="Google" id="ProtNLM"/>
    </source>
</evidence>
<organism evidence="2 3">
    <name type="scientific">Antiquaquibacter soli</name>
    <dbReference type="NCBI Taxonomy" id="3064523"/>
    <lineage>
        <taxon>Bacteria</taxon>
        <taxon>Bacillati</taxon>
        <taxon>Actinomycetota</taxon>
        <taxon>Actinomycetes</taxon>
        <taxon>Micrococcales</taxon>
        <taxon>Microbacteriaceae</taxon>
        <taxon>Antiquaquibacter</taxon>
    </lineage>
</organism>
<keyword evidence="1" id="KW-0812">Transmembrane</keyword>
<feature type="transmembrane region" description="Helical" evidence="1">
    <location>
        <begin position="72"/>
        <end position="93"/>
    </location>
</feature>
<accession>A0ABT9BQM9</accession>
<dbReference type="SUPFAM" id="SSF103473">
    <property type="entry name" value="MFS general substrate transporter"/>
    <property type="match status" value="1"/>
</dbReference>
<keyword evidence="1" id="KW-1133">Transmembrane helix</keyword>
<reference evidence="2 3" key="1">
    <citation type="submission" date="2023-07" db="EMBL/GenBank/DDBJ databases">
        <title>Protaetiibacter sp. nov WY-16 isolated from soil.</title>
        <authorList>
            <person name="Liu B."/>
            <person name="Wan Y."/>
        </authorList>
    </citation>
    <scope>NUCLEOTIDE SEQUENCE [LARGE SCALE GENOMIC DNA]</scope>
    <source>
        <strain evidence="2 3">WY-16</strain>
    </source>
</reference>
<comment type="caution">
    <text evidence="2">The sequence shown here is derived from an EMBL/GenBank/DDBJ whole genome shotgun (WGS) entry which is preliminary data.</text>
</comment>
<gene>
    <name evidence="2" type="ORF">Q5716_13815</name>
</gene>
<feature type="transmembrane region" description="Helical" evidence="1">
    <location>
        <begin position="29"/>
        <end position="46"/>
    </location>
</feature>
<keyword evidence="1" id="KW-0472">Membrane</keyword>
<dbReference type="RefSeq" id="WP_305003737.1">
    <property type="nucleotide sequence ID" value="NZ_JAUQUB010000004.1"/>
</dbReference>
<dbReference type="InterPro" id="IPR036259">
    <property type="entry name" value="MFS_trans_sf"/>
</dbReference>
<protein>
    <recommendedName>
        <fullName evidence="4">Bacitracin resistance protein</fullName>
    </recommendedName>
</protein>
<feature type="transmembrane region" description="Helical" evidence="1">
    <location>
        <begin position="105"/>
        <end position="128"/>
    </location>
</feature>
<sequence length="138" mass="14818">MTDSTPEATPTPEAPTPEAFEGPAPAPGYGWPSVVVAALFGLFYAYDLWEAVSTFFELPTFYEAFGFDVAQLPWWVLVLMLVLPVVVFLLALWAGRRRSLAERALLLLVGLSVVAALSLGLIALEAVLRPALLSGVLG</sequence>
<proteinExistence type="predicted"/>
<evidence type="ECO:0000256" key="1">
    <source>
        <dbReference type="SAM" id="Phobius"/>
    </source>
</evidence>
<dbReference type="EMBL" id="JAUQUB010000004">
    <property type="protein sequence ID" value="MDO7883307.1"/>
    <property type="molecule type" value="Genomic_DNA"/>
</dbReference>